<dbReference type="InterPro" id="IPR021785">
    <property type="entry name" value="DUF3350"/>
</dbReference>
<dbReference type="FunFam" id="2.30.29.30:FF:000165">
    <property type="entry name" value="TBC1 domain family member 1 isoform X1"/>
    <property type="match status" value="1"/>
</dbReference>
<dbReference type="CDD" id="cd00934">
    <property type="entry name" value="PTB"/>
    <property type="match status" value="1"/>
</dbReference>
<dbReference type="GO" id="GO:0005096">
    <property type="term" value="F:GTPase activator activity"/>
    <property type="evidence" value="ECO:0007669"/>
    <property type="project" value="UniProtKB-KW"/>
</dbReference>
<feature type="domain" description="PID" evidence="8">
    <location>
        <begin position="313"/>
        <end position="392"/>
    </location>
</feature>
<dbReference type="PROSITE" id="PS01179">
    <property type="entry name" value="PID"/>
    <property type="match status" value="1"/>
</dbReference>
<dbReference type="SMART" id="SM00462">
    <property type="entry name" value="PTB"/>
    <property type="match status" value="2"/>
</dbReference>
<keyword evidence="4" id="KW-0539">Nucleus</keyword>
<gene>
    <name evidence="11" type="primary">LOC111149365</name>
</gene>
<keyword evidence="2" id="KW-0343">GTPase activation</keyword>
<dbReference type="Gene3D" id="2.30.29.30">
    <property type="entry name" value="Pleckstrin-homology domain (PH domain)/Phosphotyrosine-binding domain (PTB)"/>
    <property type="match status" value="2"/>
</dbReference>
<feature type="region of interest" description="Disordered" evidence="7">
    <location>
        <begin position="532"/>
        <end position="675"/>
    </location>
</feature>
<feature type="region of interest" description="Disordered" evidence="7">
    <location>
        <begin position="696"/>
        <end position="720"/>
    </location>
</feature>
<dbReference type="Pfam" id="PF11830">
    <property type="entry name" value="DUF3350"/>
    <property type="match status" value="1"/>
</dbReference>
<dbReference type="FunFam" id="1.10.10.2750:FF:000001">
    <property type="entry name" value="TBC1 domain family member 1 isoform X2"/>
    <property type="match status" value="1"/>
</dbReference>
<evidence type="ECO:0000313" key="11">
    <source>
        <dbReference type="RefSeq" id="XP_022362085.1"/>
    </source>
</evidence>
<keyword evidence="10" id="KW-1185">Reference proteome</keyword>
<dbReference type="Pfam" id="PF00566">
    <property type="entry name" value="RabGAP-TBC"/>
    <property type="match status" value="1"/>
</dbReference>
<evidence type="ECO:0000256" key="7">
    <source>
        <dbReference type="SAM" id="MobiDB-lite"/>
    </source>
</evidence>
<dbReference type="RefSeq" id="XP_022362085.1">
    <property type="nucleotide sequence ID" value="XM_022506377.1"/>
</dbReference>
<organism evidence="10 11">
    <name type="scientific">Enhydra lutris kenyoni</name>
    <name type="common">northern sea otter</name>
    <dbReference type="NCBI Taxonomy" id="391180"/>
    <lineage>
        <taxon>Eukaryota</taxon>
        <taxon>Metazoa</taxon>
        <taxon>Chordata</taxon>
        <taxon>Craniata</taxon>
        <taxon>Vertebrata</taxon>
        <taxon>Euteleostomi</taxon>
        <taxon>Mammalia</taxon>
        <taxon>Eutheria</taxon>
        <taxon>Laurasiatheria</taxon>
        <taxon>Carnivora</taxon>
        <taxon>Caniformia</taxon>
        <taxon>Musteloidea</taxon>
        <taxon>Mustelidae</taxon>
        <taxon>Lutrinae</taxon>
        <taxon>Enhydra</taxon>
    </lineage>
</organism>
<dbReference type="Proteomes" id="UP000248482">
    <property type="component" value="Unplaced"/>
</dbReference>
<dbReference type="FunFam" id="1.10.8.270:FF:000001">
    <property type="entry name" value="TBC1 domain family member 1"/>
    <property type="match status" value="1"/>
</dbReference>
<dbReference type="PANTHER" id="PTHR47219:SF18">
    <property type="entry name" value="TBC1 DOMAIN FAMILY MEMBER 1 ISOFORM X1"/>
    <property type="match status" value="1"/>
</dbReference>
<feature type="region of interest" description="Disordered" evidence="7">
    <location>
        <begin position="208"/>
        <end position="255"/>
    </location>
</feature>
<feature type="compositionally biased region" description="Basic and acidic residues" evidence="7">
    <location>
        <begin position="1163"/>
        <end position="1176"/>
    </location>
</feature>
<evidence type="ECO:0000256" key="3">
    <source>
        <dbReference type="ARBA" id="ARBA00022553"/>
    </source>
</evidence>
<dbReference type="PANTHER" id="PTHR47219">
    <property type="entry name" value="RAB GTPASE-ACTIVATING PROTEIN 1-LIKE"/>
    <property type="match status" value="1"/>
</dbReference>
<comment type="function">
    <text evidence="5">May act as a GTPase-activating protein for Rab family protein(s). May play a role in the cell cycle and differentiation of various tissues. Involved in the trafficking and translocation of GLUT4-containing vesicles and insulin-stimulated glucose uptake into cells.</text>
</comment>
<evidence type="ECO:0000256" key="2">
    <source>
        <dbReference type="ARBA" id="ARBA00022468"/>
    </source>
</evidence>
<evidence type="ECO:0000256" key="6">
    <source>
        <dbReference type="ARBA" id="ARBA00072011"/>
    </source>
</evidence>
<dbReference type="GO" id="GO:0005634">
    <property type="term" value="C:nucleus"/>
    <property type="evidence" value="ECO:0007669"/>
    <property type="project" value="UniProtKB-SubCell"/>
</dbReference>
<evidence type="ECO:0000313" key="10">
    <source>
        <dbReference type="Proteomes" id="UP000248482"/>
    </source>
</evidence>
<dbReference type="Gene3D" id="1.10.8.270">
    <property type="entry name" value="putative rabgap domain of human tbc1 domain family member 14 like domains"/>
    <property type="match status" value="1"/>
</dbReference>
<dbReference type="AlphaFoldDB" id="A0A2Y9JWU2"/>
<evidence type="ECO:0000256" key="4">
    <source>
        <dbReference type="ARBA" id="ARBA00023242"/>
    </source>
</evidence>
<evidence type="ECO:0000259" key="8">
    <source>
        <dbReference type="PROSITE" id="PS01179"/>
    </source>
</evidence>
<accession>A0A2Y9JWU2</accession>
<name>A0A2Y9JWU2_ENHLU</name>
<evidence type="ECO:0000256" key="5">
    <source>
        <dbReference type="ARBA" id="ARBA00055418"/>
    </source>
</evidence>
<dbReference type="PROSITE" id="PS50086">
    <property type="entry name" value="TBC_RABGAP"/>
    <property type="match status" value="1"/>
</dbReference>
<evidence type="ECO:0000259" key="9">
    <source>
        <dbReference type="PROSITE" id="PS50086"/>
    </source>
</evidence>
<sequence>MEPITFTARKHPFPNEPLVDFSLQLVGSLSVHSLTTMPMLPWVVAEVRRLSGQSSKKEPGARQVRLCVSPSGLRCEPEPGKSQQWDPLICSSIFECKPQHVHKLIHNSHDPSYFACLIKDRAASQQSICYVFKADDQTKVPEIISSIRQAGKIARQEELRCPSEFDDTFAKKFEVLFCGRVTVAHKKAPPALIDECIEKFKHVSGRRRAEFDVGSPRSESPHPAGGPSFAERIPPGPPPAGEGEQGRGPMRKSFSQPGLRSLAFRKEFQDGSLRSRSFFSSFEENDIENHLISGHNIVQPTDMEENRTMLFTIGQSEVYLISPDTKKIALEKNFKEISFCSQGIRHVDHFGFICRESSGGGGFHFVCYVFQCTNEALVDEIMLTLKQAFTVAAVQRTAQVPAQLCEGCPLQGLHKLCERIEGMNSSKTKLELQKHLTTLSNQEQATIFEEVQKSRPRSEQRENELIISFLRCLYEEKQKGHIHIGEIKQTSQIAAENIGSELPPSATRFRLDMLKNKAKRSLTESLESILSRGSKARGLQEPSASLDLDSSTSSSLRNTSKEPSGCEREALPTPESFYRLQGSSEDLSSDLESHPAEEPAPLSPRQSFRRRANTLSHLPVECQEPPEPAQGSPGVSQRKLLRYHSVSTETPRDRKDFDSKANHLGDGSRTPVKTRRHSWRQQIFLRVATPQKACESPSRYEDYSELGELPPRSPLEPVCEDGPFCPVPEEKKRTSRELRELWQKAILQQILLLRMEKENQKLQASENDLLNKRLKLDYEEITPCLKEVTTVWEKMLSTPGRSKIKFDMEKMHSAVGQGVPRHLRGEIWKFLAEQYRLQHQFPSKQQPKDTPYKELLKRLTSQQHAILIDLGRTFPTHPYFSAQLGAGQLSLYNILKAYSLLDQEVGYCQGLSFVAGILLLHMGEEEAFTMLKFLMFEMGLRKQYRPDMIILQIQMYQLSRLLHDYHRDLYNHLEEHEIGPSLYAAPWFLTVFASQFPLGFVARVFDMIFLQGSEVIFKVALSLLGSHKPLILQHENLETIVDFIKNTLPNLGLVQMEKTISQVSEMDIAKQLQAYEVEYHVLQEELIDSSPLSDNQRMDKLEKTNSSLRKQNLDLLEQLQVANGRIQSLEATVEKLLSSESKLKQATLALELERSALLQTVEELRRQGTAEPHGPEPDFMGPGPTGD</sequence>
<reference evidence="11" key="1">
    <citation type="submission" date="2025-08" db="UniProtKB">
        <authorList>
            <consortium name="RefSeq"/>
        </authorList>
    </citation>
    <scope>IDENTIFICATION</scope>
    <source>
        <tissue evidence="11">Blood</tissue>
    </source>
</reference>
<proteinExistence type="predicted"/>
<dbReference type="InterPro" id="IPR006020">
    <property type="entry name" value="PTB/PI_dom"/>
</dbReference>
<dbReference type="InterPro" id="IPR035969">
    <property type="entry name" value="Rab-GAP_TBC_sf"/>
</dbReference>
<feature type="region of interest" description="Disordered" evidence="7">
    <location>
        <begin position="1163"/>
        <end position="1187"/>
    </location>
</feature>
<feature type="compositionally biased region" description="Low complexity" evidence="7">
    <location>
        <begin position="543"/>
        <end position="556"/>
    </location>
</feature>
<dbReference type="GeneID" id="111149365"/>
<dbReference type="Pfam" id="PF00640">
    <property type="entry name" value="PID"/>
    <property type="match status" value="1"/>
</dbReference>
<feature type="compositionally biased region" description="Basic and acidic residues" evidence="7">
    <location>
        <begin position="650"/>
        <end position="663"/>
    </location>
</feature>
<dbReference type="Gene3D" id="1.10.10.2750">
    <property type="match status" value="1"/>
</dbReference>
<comment type="subcellular location">
    <subcellularLocation>
        <location evidence="1">Nucleus</location>
    </subcellularLocation>
</comment>
<keyword evidence="3" id="KW-0597">Phosphoprotein</keyword>
<dbReference type="InterPro" id="IPR050302">
    <property type="entry name" value="Rab_GAP_TBC_domain"/>
</dbReference>
<dbReference type="GO" id="GO:0005737">
    <property type="term" value="C:cytoplasm"/>
    <property type="evidence" value="ECO:0007669"/>
    <property type="project" value="UniProtKB-ARBA"/>
</dbReference>
<protein>
    <recommendedName>
        <fullName evidence="6">TBC1 domain family member 1</fullName>
    </recommendedName>
</protein>
<dbReference type="SMART" id="SM00164">
    <property type="entry name" value="TBC"/>
    <property type="match status" value="1"/>
</dbReference>
<dbReference type="InterPro" id="IPR011993">
    <property type="entry name" value="PH-like_dom_sf"/>
</dbReference>
<evidence type="ECO:0000256" key="1">
    <source>
        <dbReference type="ARBA" id="ARBA00004123"/>
    </source>
</evidence>
<dbReference type="FunFam" id="1.10.472.80:FF:000003">
    <property type="entry name" value="Putative TBC1 domain family member 1"/>
    <property type="match status" value="1"/>
</dbReference>
<dbReference type="CDD" id="cd01269">
    <property type="entry name" value="PTB_TBC1D1_like"/>
    <property type="match status" value="1"/>
</dbReference>
<feature type="domain" description="Rab-GAP TBC" evidence="9">
    <location>
        <begin position="818"/>
        <end position="1012"/>
    </location>
</feature>
<dbReference type="SUPFAM" id="SSF47923">
    <property type="entry name" value="Ypt/Rab-GAP domain of gyp1p"/>
    <property type="match status" value="2"/>
</dbReference>
<dbReference type="SUPFAM" id="SSF50729">
    <property type="entry name" value="PH domain-like"/>
    <property type="match status" value="2"/>
</dbReference>
<dbReference type="InterPro" id="IPR000195">
    <property type="entry name" value="Rab-GAP-TBC_dom"/>
</dbReference>
<dbReference type="Gene3D" id="1.10.472.80">
    <property type="entry name" value="Ypt/Rab-GAP domain of gyp1p, domain 3"/>
    <property type="match status" value="1"/>
</dbReference>
<dbReference type="FunFam" id="2.30.29.30:FF:000076">
    <property type="entry name" value="TBC1 domain family member 4 isoform X1"/>
    <property type="match status" value="1"/>
</dbReference>